<feature type="transmembrane region" description="Helical" evidence="1">
    <location>
        <begin position="6"/>
        <end position="28"/>
    </location>
</feature>
<dbReference type="EMBL" id="UFSM01000001">
    <property type="protein sequence ID" value="SUU91418.1"/>
    <property type="molecule type" value="Genomic_DNA"/>
</dbReference>
<dbReference type="AlphaFoldDB" id="A0A380WRD3"/>
<organism evidence="2 3">
    <name type="scientific">Aminobacter aminovorans</name>
    <name type="common">Chelatobacter heintzii</name>
    <dbReference type="NCBI Taxonomy" id="83263"/>
    <lineage>
        <taxon>Bacteria</taxon>
        <taxon>Pseudomonadati</taxon>
        <taxon>Pseudomonadota</taxon>
        <taxon>Alphaproteobacteria</taxon>
        <taxon>Hyphomicrobiales</taxon>
        <taxon>Phyllobacteriaceae</taxon>
        <taxon>Aminobacter</taxon>
    </lineage>
</organism>
<accession>A0A380WRD3</accession>
<keyword evidence="1" id="KW-1133">Transmembrane helix</keyword>
<gene>
    <name evidence="2" type="ORF">NCTC10684_04684</name>
</gene>
<name>A0A380WRD3_AMIAI</name>
<protein>
    <submittedName>
        <fullName evidence="2">Uncharacterized protein</fullName>
    </submittedName>
</protein>
<evidence type="ECO:0000313" key="3">
    <source>
        <dbReference type="Proteomes" id="UP000254701"/>
    </source>
</evidence>
<dbReference type="Proteomes" id="UP000254701">
    <property type="component" value="Unassembled WGS sequence"/>
</dbReference>
<sequence>MPTETIIVVAAVLSAFGFFAVALAYASLTSEPVRGKR</sequence>
<keyword evidence="1" id="KW-0472">Membrane</keyword>
<reference evidence="2 3" key="1">
    <citation type="submission" date="2018-06" db="EMBL/GenBank/DDBJ databases">
        <authorList>
            <consortium name="Pathogen Informatics"/>
            <person name="Doyle S."/>
        </authorList>
    </citation>
    <scope>NUCLEOTIDE SEQUENCE [LARGE SCALE GENOMIC DNA]</scope>
    <source>
        <strain evidence="2 3">NCTC10684</strain>
    </source>
</reference>
<proteinExistence type="predicted"/>
<evidence type="ECO:0000256" key="1">
    <source>
        <dbReference type="SAM" id="Phobius"/>
    </source>
</evidence>
<evidence type="ECO:0000313" key="2">
    <source>
        <dbReference type="EMBL" id="SUU91418.1"/>
    </source>
</evidence>
<keyword evidence="1" id="KW-0812">Transmembrane</keyword>